<feature type="region of interest" description="Disordered" evidence="1">
    <location>
        <begin position="1"/>
        <end position="58"/>
    </location>
</feature>
<evidence type="ECO:0000313" key="4">
    <source>
        <dbReference type="Proteomes" id="UP001222325"/>
    </source>
</evidence>
<organism evidence="3 4">
    <name type="scientific">Mycena belliarum</name>
    <dbReference type="NCBI Taxonomy" id="1033014"/>
    <lineage>
        <taxon>Eukaryota</taxon>
        <taxon>Fungi</taxon>
        <taxon>Dikarya</taxon>
        <taxon>Basidiomycota</taxon>
        <taxon>Agaricomycotina</taxon>
        <taxon>Agaricomycetes</taxon>
        <taxon>Agaricomycetidae</taxon>
        <taxon>Agaricales</taxon>
        <taxon>Marasmiineae</taxon>
        <taxon>Mycenaceae</taxon>
        <taxon>Mycena</taxon>
    </lineage>
</organism>
<feature type="compositionally biased region" description="Basic and acidic residues" evidence="1">
    <location>
        <begin position="92"/>
        <end position="101"/>
    </location>
</feature>
<dbReference type="SUPFAM" id="SSF47095">
    <property type="entry name" value="HMG-box"/>
    <property type="match status" value="1"/>
</dbReference>
<proteinExistence type="predicted"/>
<feature type="compositionally biased region" description="Low complexity" evidence="1">
    <location>
        <begin position="1"/>
        <end position="11"/>
    </location>
</feature>
<dbReference type="InterPro" id="IPR036910">
    <property type="entry name" value="HMG_box_dom_sf"/>
</dbReference>
<feature type="compositionally biased region" description="Acidic residues" evidence="1">
    <location>
        <begin position="114"/>
        <end position="130"/>
    </location>
</feature>
<gene>
    <name evidence="3" type="ORF">B0H15DRAFT_952495</name>
</gene>
<evidence type="ECO:0000256" key="1">
    <source>
        <dbReference type="SAM" id="MobiDB-lite"/>
    </source>
</evidence>
<dbReference type="AlphaFoldDB" id="A0AAD6TWV6"/>
<evidence type="ECO:0000259" key="2">
    <source>
        <dbReference type="Pfam" id="PF04690"/>
    </source>
</evidence>
<keyword evidence="4" id="KW-1185">Reference proteome</keyword>
<dbReference type="Pfam" id="PF04690">
    <property type="entry name" value="YABBY"/>
    <property type="match status" value="1"/>
</dbReference>
<dbReference type="EMBL" id="JARJCN010000045">
    <property type="protein sequence ID" value="KAJ7082406.1"/>
    <property type="molecule type" value="Genomic_DNA"/>
</dbReference>
<dbReference type="Gene3D" id="1.10.30.10">
    <property type="entry name" value="High mobility group box domain"/>
    <property type="match status" value="1"/>
</dbReference>
<dbReference type="InterPro" id="IPR056775">
    <property type="entry name" value="YABBY_C"/>
</dbReference>
<name>A0AAD6TWV6_9AGAR</name>
<comment type="caution">
    <text evidence="3">The sequence shown here is derived from an EMBL/GenBank/DDBJ whole genome shotgun (WGS) entry which is preliminary data.</text>
</comment>
<feature type="domain" description="YABBY protein C-terminal" evidence="2">
    <location>
        <begin position="19"/>
        <end position="78"/>
    </location>
</feature>
<dbReference type="CDD" id="cd00084">
    <property type="entry name" value="HMG-box_SF"/>
    <property type="match status" value="1"/>
</dbReference>
<feature type="compositionally biased region" description="Basic and acidic residues" evidence="1">
    <location>
        <begin position="45"/>
        <end position="56"/>
    </location>
</feature>
<evidence type="ECO:0000313" key="3">
    <source>
        <dbReference type="EMBL" id="KAJ7082406.1"/>
    </source>
</evidence>
<dbReference type="Proteomes" id="UP001222325">
    <property type="component" value="Unassembled WGS sequence"/>
</dbReference>
<sequence length="136" mass="15009">MAKTATVTKTKTATKDAKTKATKTKTNTDGTEKAKRPPSAYNNYVKEHMPKWRAENPDAPYRDGMGAVAALWANAPENPKRGQPVAKRAPKAAKEPKEKAAKPKAKASKKKEPEPEEDDDDDEEEDEDEKENASED</sequence>
<feature type="region of interest" description="Disordered" evidence="1">
    <location>
        <begin position="72"/>
        <end position="136"/>
    </location>
</feature>
<accession>A0AAD6TWV6</accession>
<reference evidence="3" key="1">
    <citation type="submission" date="2023-03" db="EMBL/GenBank/DDBJ databases">
        <title>Massive genome expansion in bonnet fungi (Mycena s.s.) driven by repeated elements and novel gene families across ecological guilds.</title>
        <authorList>
            <consortium name="Lawrence Berkeley National Laboratory"/>
            <person name="Harder C.B."/>
            <person name="Miyauchi S."/>
            <person name="Viragh M."/>
            <person name="Kuo A."/>
            <person name="Thoen E."/>
            <person name="Andreopoulos B."/>
            <person name="Lu D."/>
            <person name="Skrede I."/>
            <person name="Drula E."/>
            <person name="Henrissat B."/>
            <person name="Morin E."/>
            <person name="Kohler A."/>
            <person name="Barry K."/>
            <person name="LaButti K."/>
            <person name="Morin E."/>
            <person name="Salamov A."/>
            <person name="Lipzen A."/>
            <person name="Mereny Z."/>
            <person name="Hegedus B."/>
            <person name="Baldrian P."/>
            <person name="Stursova M."/>
            <person name="Weitz H."/>
            <person name="Taylor A."/>
            <person name="Grigoriev I.V."/>
            <person name="Nagy L.G."/>
            <person name="Martin F."/>
            <person name="Kauserud H."/>
        </authorList>
    </citation>
    <scope>NUCLEOTIDE SEQUENCE</scope>
    <source>
        <strain evidence="3">CBHHK173m</strain>
    </source>
</reference>
<protein>
    <recommendedName>
        <fullName evidence="2">YABBY protein C-terminal domain-containing protein</fullName>
    </recommendedName>
</protein>